<sequence>MTQFYLRTANDELATFDWVSIKRYIMDLPYSNEEHIVLGSLLDDNSYIQTRINIETYRTDGLYDLEVRIPVAIGFKHYQRCTNDTCQVIDSFFLFHNNQPVDISLYQDITAEFDLY</sequence>
<name>A0A2V4UZ95_9GAMM</name>
<evidence type="ECO:0000313" key="2">
    <source>
        <dbReference type="Proteomes" id="UP000247746"/>
    </source>
</evidence>
<keyword evidence="2" id="KW-1185">Reference proteome</keyword>
<dbReference type="RefSeq" id="WP_110923119.1">
    <property type="nucleotide sequence ID" value="NZ_QJSU01000005.1"/>
</dbReference>
<comment type="caution">
    <text evidence="1">The sequence shown here is derived from an EMBL/GenBank/DDBJ whole genome shotgun (WGS) entry which is preliminary data.</text>
</comment>
<organism evidence="1 2">
    <name type="scientific">Psychrobacter fozii</name>
    <dbReference type="NCBI Taxonomy" id="198480"/>
    <lineage>
        <taxon>Bacteria</taxon>
        <taxon>Pseudomonadati</taxon>
        <taxon>Pseudomonadota</taxon>
        <taxon>Gammaproteobacteria</taxon>
        <taxon>Moraxellales</taxon>
        <taxon>Moraxellaceae</taxon>
        <taxon>Psychrobacter</taxon>
    </lineage>
</organism>
<proteinExistence type="predicted"/>
<protein>
    <submittedName>
        <fullName evidence="1">Uncharacterized protein</fullName>
    </submittedName>
</protein>
<dbReference type="EMBL" id="QJSU01000005">
    <property type="protein sequence ID" value="PYE38861.1"/>
    <property type="molecule type" value="Genomic_DNA"/>
</dbReference>
<dbReference type="Proteomes" id="UP000247746">
    <property type="component" value="Unassembled WGS sequence"/>
</dbReference>
<accession>A0A2V4UZ95</accession>
<gene>
    <name evidence="1" type="ORF">DFP82_10514</name>
</gene>
<dbReference type="AlphaFoldDB" id="A0A2V4UZ95"/>
<reference evidence="1 2" key="1">
    <citation type="submission" date="2018-06" db="EMBL/GenBank/DDBJ databases">
        <title>Genomic Encyclopedia of Type Strains, Phase III (KMG-III): the genomes of soil and plant-associated and newly described type strains.</title>
        <authorList>
            <person name="Whitman W."/>
        </authorList>
    </citation>
    <scope>NUCLEOTIDE SEQUENCE [LARGE SCALE GENOMIC DNA]</scope>
    <source>
        <strain evidence="1 2">CECT 5889</strain>
    </source>
</reference>
<evidence type="ECO:0000313" key="1">
    <source>
        <dbReference type="EMBL" id="PYE38861.1"/>
    </source>
</evidence>